<dbReference type="Gene3D" id="3.40.50.150">
    <property type="entry name" value="Vaccinia Virus protein VP39"/>
    <property type="match status" value="1"/>
</dbReference>
<proteinExistence type="inferred from homology"/>
<evidence type="ECO:0000256" key="9">
    <source>
        <dbReference type="ARBA" id="ARBA00038126"/>
    </source>
</evidence>
<evidence type="ECO:0000256" key="2">
    <source>
        <dbReference type="ARBA" id="ARBA00004496"/>
    </source>
</evidence>
<reference evidence="10" key="2">
    <citation type="submission" date="2024-01" db="EMBL/GenBank/DDBJ databases">
        <title>Comparative genomics of Cryptococcus and Kwoniella reveals pathogenesis evolution and contrasting modes of karyotype evolution via chromosome fusion or intercentromeric recombination.</title>
        <authorList>
            <person name="Coelho M.A."/>
            <person name="David-Palma M."/>
            <person name="Shea T."/>
            <person name="Bowers K."/>
            <person name="McGinley-Smith S."/>
            <person name="Mohammad A.W."/>
            <person name="Gnirke A."/>
            <person name="Yurkov A.M."/>
            <person name="Nowrousian M."/>
            <person name="Sun S."/>
            <person name="Cuomo C.A."/>
            <person name="Heitman J."/>
        </authorList>
    </citation>
    <scope>NUCLEOTIDE SEQUENCE</scope>
    <source>
        <strain evidence="10">CBS 12478</strain>
    </source>
</reference>
<evidence type="ECO:0000256" key="3">
    <source>
        <dbReference type="ARBA" id="ARBA00012533"/>
    </source>
</evidence>
<dbReference type="GO" id="GO:0005737">
    <property type="term" value="C:cytoplasm"/>
    <property type="evidence" value="ECO:0007669"/>
    <property type="project" value="UniProtKB-SubCell"/>
</dbReference>
<evidence type="ECO:0000256" key="5">
    <source>
        <dbReference type="ARBA" id="ARBA00022603"/>
    </source>
</evidence>
<comment type="subcellular location">
    <subcellularLocation>
        <location evidence="2">Cytoplasm</location>
    </subcellularLocation>
    <subcellularLocation>
        <location evidence="1">Nucleus</location>
    </subcellularLocation>
</comment>
<keyword evidence="11" id="KW-1185">Reference proteome</keyword>
<accession>A0A5M6BU31</accession>
<dbReference type="GeneID" id="43590617"/>
<evidence type="ECO:0000256" key="8">
    <source>
        <dbReference type="ARBA" id="ARBA00023242"/>
    </source>
</evidence>
<dbReference type="OrthoDB" id="1723750at2759"/>
<evidence type="ECO:0000313" key="11">
    <source>
        <dbReference type="Proteomes" id="UP000322225"/>
    </source>
</evidence>
<reference evidence="10" key="1">
    <citation type="submission" date="2017-08" db="EMBL/GenBank/DDBJ databases">
        <authorList>
            <person name="Cuomo C."/>
            <person name="Billmyre B."/>
            <person name="Heitman J."/>
        </authorList>
    </citation>
    <scope>NUCLEOTIDE SEQUENCE</scope>
    <source>
        <strain evidence="10">CBS 12478</strain>
    </source>
</reference>
<dbReference type="EMBL" id="CP144052">
    <property type="protein sequence ID" value="WWD16868.1"/>
    <property type="molecule type" value="Genomic_DNA"/>
</dbReference>
<dbReference type="PANTHER" id="PTHR14614:SF39">
    <property type="entry name" value="HISTIDINE PROTEIN METHYLTRANSFERASE 1 HOMOLOG"/>
    <property type="match status" value="1"/>
</dbReference>
<keyword evidence="4" id="KW-0963">Cytoplasm</keyword>
<dbReference type="AlphaFoldDB" id="A0A5M6BU31"/>
<dbReference type="Proteomes" id="UP000322225">
    <property type="component" value="Chromosome 2"/>
</dbReference>
<dbReference type="InterPro" id="IPR019410">
    <property type="entry name" value="Methyltransf_16"/>
</dbReference>
<keyword evidence="5" id="KW-0489">Methyltransferase</keyword>
<protein>
    <recommendedName>
        <fullName evidence="3">protein-histidine N-methyltransferase</fullName>
        <ecNumber evidence="3">2.1.1.85</ecNumber>
    </recommendedName>
</protein>
<comment type="similarity">
    <text evidence="9">Belongs to the methyltransferase superfamily. METTL18 family.</text>
</comment>
<dbReference type="GO" id="GO:0005634">
    <property type="term" value="C:nucleus"/>
    <property type="evidence" value="ECO:0007669"/>
    <property type="project" value="UniProtKB-SubCell"/>
</dbReference>
<gene>
    <name evidence="10" type="ORF">CI109_101300</name>
</gene>
<evidence type="ECO:0000313" key="10">
    <source>
        <dbReference type="EMBL" id="WWD16868.1"/>
    </source>
</evidence>
<sequence length="398" mass="43808">MFKFDFQVDEDEEIQIPTTQAAAGPSTIIPAVDTTDKQCHHLTLDELIKSLPEHISYSPLHHPSLQSPLLRRDLFDARFQLISSTEKARDDKEEEDVTRGEGEEYVDAKTDLIPGLYEGGLKTWEGGVDLVEVLAGVGEEKDVAEWVRGGRVLEVGCGTALPTAYLLRSILSLPPSTTHRTVLHLQDYNSLVLSLVTLPNLILASLPYLPSDLLHSPEDGEELIESVVPDLESPGNLTLTSELVQRFQALLDERGVDLKFTYGHWEGLSSELSQEGEVYGLVLTAETIYADESTPALISVLKAAVKSKASKEEEIVVREEVKLEDSLGNLSVKDEWAKVPLRERTEGGFALVAAKILYFGVGGGLQAFLDRIEGDGAHWSTVKEWIKGVGRKVVQVGW</sequence>
<dbReference type="GO" id="GO:0032259">
    <property type="term" value="P:methylation"/>
    <property type="evidence" value="ECO:0007669"/>
    <property type="project" value="UniProtKB-KW"/>
</dbReference>
<evidence type="ECO:0000256" key="7">
    <source>
        <dbReference type="ARBA" id="ARBA00022691"/>
    </source>
</evidence>
<organism evidence="10 11">
    <name type="scientific">Kwoniella shandongensis</name>
    <dbReference type="NCBI Taxonomy" id="1734106"/>
    <lineage>
        <taxon>Eukaryota</taxon>
        <taxon>Fungi</taxon>
        <taxon>Dikarya</taxon>
        <taxon>Basidiomycota</taxon>
        <taxon>Agaricomycotina</taxon>
        <taxon>Tremellomycetes</taxon>
        <taxon>Tremellales</taxon>
        <taxon>Cryptococcaceae</taxon>
        <taxon>Kwoniella</taxon>
    </lineage>
</organism>
<keyword evidence="8" id="KW-0539">Nucleus</keyword>
<dbReference type="KEGG" id="ksn:43590617"/>
<dbReference type="EC" id="2.1.1.85" evidence="3"/>
<evidence type="ECO:0000256" key="1">
    <source>
        <dbReference type="ARBA" id="ARBA00004123"/>
    </source>
</evidence>
<dbReference type="GO" id="GO:0018064">
    <property type="term" value="F:protein-L-histidine N-tele-methyltransferase activity"/>
    <property type="evidence" value="ECO:0007669"/>
    <property type="project" value="UniProtKB-EC"/>
</dbReference>
<name>A0A5M6BU31_9TREE</name>
<evidence type="ECO:0000256" key="4">
    <source>
        <dbReference type="ARBA" id="ARBA00022490"/>
    </source>
</evidence>
<dbReference type="PANTHER" id="PTHR14614">
    <property type="entry name" value="HEPATOCELLULAR CARCINOMA-ASSOCIATED ANTIGEN"/>
    <property type="match status" value="1"/>
</dbReference>
<dbReference type="InterPro" id="IPR029063">
    <property type="entry name" value="SAM-dependent_MTases_sf"/>
</dbReference>
<dbReference type="RefSeq" id="XP_031859294.1">
    <property type="nucleotide sequence ID" value="XM_032006459.1"/>
</dbReference>
<keyword evidence="7" id="KW-0949">S-adenosyl-L-methionine</keyword>
<keyword evidence="6" id="KW-0808">Transferase</keyword>
<evidence type="ECO:0000256" key="6">
    <source>
        <dbReference type="ARBA" id="ARBA00022679"/>
    </source>
</evidence>